<feature type="transmembrane region" description="Helical" evidence="1">
    <location>
        <begin position="160"/>
        <end position="179"/>
    </location>
</feature>
<dbReference type="EMBL" id="BSXT01003636">
    <property type="protein sequence ID" value="GMF54929.1"/>
    <property type="molecule type" value="Genomic_DNA"/>
</dbReference>
<comment type="caution">
    <text evidence="2">The sequence shown here is derived from an EMBL/GenBank/DDBJ whole genome shotgun (WGS) entry which is preliminary data.</text>
</comment>
<reference evidence="2" key="1">
    <citation type="submission" date="2023-04" db="EMBL/GenBank/DDBJ databases">
        <title>Phytophthora fragariaefolia NBRC 109709.</title>
        <authorList>
            <person name="Ichikawa N."/>
            <person name="Sato H."/>
            <person name="Tonouchi N."/>
        </authorList>
    </citation>
    <scope>NUCLEOTIDE SEQUENCE</scope>
    <source>
        <strain evidence="2">NBRC 109709</strain>
    </source>
</reference>
<organism evidence="2 3">
    <name type="scientific">Phytophthora fragariaefolia</name>
    <dbReference type="NCBI Taxonomy" id="1490495"/>
    <lineage>
        <taxon>Eukaryota</taxon>
        <taxon>Sar</taxon>
        <taxon>Stramenopiles</taxon>
        <taxon>Oomycota</taxon>
        <taxon>Peronosporomycetes</taxon>
        <taxon>Peronosporales</taxon>
        <taxon>Peronosporaceae</taxon>
        <taxon>Phytophthora</taxon>
    </lineage>
</organism>
<feature type="transmembrane region" description="Helical" evidence="1">
    <location>
        <begin position="77"/>
        <end position="98"/>
    </location>
</feature>
<proteinExistence type="predicted"/>
<keyword evidence="1" id="KW-1133">Transmembrane helix</keyword>
<evidence type="ECO:0000256" key="1">
    <source>
        <dbReference type="SAM" id="Phobius"/>
    </source>
</evidence>
<evidence type="ECO:0000313" key="2">
    <source>
        <dbReference type="EMBL" id="GMF54929.1"/>
    </source>
</evidence>
<feature type="transmembrane region" description="Helical" evidence="1">
    <location>
        <begin position="118"/>
        <end position="139"/>
    </location>
</feature>
<sequence length="471" mass="52539">MSVGTGRSSCPRTDAHTNTHQWDVTQSGQLQKVKHEMATSSGRLWTWVRRVLDAWTSLHVEFQGCYDTKRLLQLQDYAAGLSTARLVLVCLLTPLPSLCLSLLSDAVPLPPTEAGVTANWFLFVRSWVLTAVIGAAVLVQIDQGVTPLKMTLRQVSFISMLAATVAIAFVALLCHLIVFPLPFGTLFAGPPCVLIIGAGVVILSRPHLRANPSLWNEIKGQLDVFYCQTALTFIYPLYIYGYVSLSGLGQASFVLLSPVIQIIAKNWISRKLTHHDYMKPETVVFSVEVMNALYSSSVLQGTSSWKSTVLIMGTDIVQFGLAMFDMMKLLEEVRVLMKRIPREHPLAKENFVQIAERLTNINSSVISSRPKSDEQPTHGSTCRKQIKTWVNLTQKSKSVVPRETTMQLKSGPLIGKQRLKLDNISQSSDLPDLPTPIQSAGPLRFSCEPWHIFGYWSCRRTLQQTSDVWNR</sequence>
<protein>
    <submittedName>
        <fullName evidence="2">Unnamed protein product</fullName>
    </submittedName>
</protein>
<keyword evidence="3" id="KW-1185">Reference proteome</keyword>
<accession>A0A9W6Y813</accession>
<gene>
    <name evidence="2" type="ORF">Pfra01_002299500</name>
</gene>
<name>A0A9W6Y813_9STRA</name>
<feature type="transmembrane region" description="Helical" evidence="1">
    <location>
        <begin position="224"/>
        <end position="243"/>
    </location>
</feature>
<feature type="transmembrane region" description="Helical" evidence="1">
    <location>
        <begin position="185"/>
        <end position="203"/>
    </location>
</feature>
<dbReference type="AlphaFoldDB" id="A0A9W6Y813"/>
<keyword evidence="1" id="KW-0472">Membrane</keyword>
<dbReference type="OrthoDB" id="117077at2759"/>
<dbReference type="Proteomes" id="UP001165121">
    <property type="component" value="Unassembled WGS sequence"/>
</dbReference>
<evidence type="ECO:0000313" key="3">
    <source>
        <dbReference type="Proteomes" id="UP001165121"/>
    </source>
</evidence>
<keyword evidence="1" id="KW-0812">Transmembrane</keyword>